<evidence type="ECO:0000259" key="2">
    <source>
        <dbReference type="Pfam" id="PF07811"/>
    </source>
</evidence>
<feature type="transmembrane region" description="Helical" evidence="1">
    <location>
        <begin position="43"/>
        <end position="64"/>
    </location>
</feature>
<feature type="domain" description="TadE-like" evidence="2">
    <location>
        <begin position="37"/>
        <end position="79"/>
    </location>
</feature>
<evidence type="ECO:0000313" key="3">
    <source>
        <dbReference type="EMBL" id="REJ03926.1"/>
    </source>
</evidence>
<keyword evidence="4" id="KW-1185">Reference proteome</keyword>
<dbReference type="OrthoDB" id="5190946at2"/>
<accession>A0A371NP22</accession>
<evidence type="ECO:0000256" key="1">
    <source>
        <dbReference type="SAM" id="Phobius"/>
    </source>
</evidence>
<keyword evidence="1" id="KW-1133">Transmembrane helix</keyword>
<dbReference type="InterPro" id="IPR012495">
    <property type="entry name" value="TadE-like_dom"/>
</dbReference>
<comment type="caution">
    <text evidence="3">The sequence shown here is derived from an EMBL/GenBank/DDBJ whole genome shotgun (WGS) entry which is preliminary data.</text>
</comment>
<dbReference type="AlphaFoldDB" id="A0A371NP22"/>
<sequence>MAARRSVVGPSSRRRPPAVRRLQVRVRNMTWTRNERGAAAVEFAFIMLPLMLIVLGIIQFGLLFNAQVSVSNAAREAARVMAIQEGEDGAEGNAQDAAVSAFVPVIGPDLSRDQVQLTVGATEQEPCVVTADVKYHAELLFPGFLKLLGGASTLTLTGSGQMVCGG</sequence>
<organism evidence="3 4">
    <name type="scientific">Microbacterium bovistercoris</name>
    <dbReference type="NCBI Taxonomy" id="2293570"/>
    <lineage>
        <taxon>Bacteria</taxon>
        <taxon>Bacillati</taxon>
        <taxon>Actinomycetota</taxon>
        <taxon>Actinomycetes</taxon>
        <taxon>Micrococcales</taxon>
        <taxon>Microbacteriaceae</taxon>
        <taxon>Microbacterium</taxon>
    </lineage>
</organism>
<name>A0A371NP22_9MICO</name>
<gene>
    <name evidence="3" type="ORF">DY023_16555</name>
</gene>
<evidence type="ECO:0000313" key="4">
    <source>
        <dbReference type="Proteomes" id="UP000262172"/>
    </source>
</evidence>
<dbReference type="EMBL" id="QUAB01000048">
    <property type="protein sequence ID" value="REJ03926.1"/>
    <property type="molecule type" value="Genomic_DNA"/>
</dbReference>
<keyword evidence="1" id="KW-0472">Membrane</keyword>
<reference evidence="3 4" key="1">
    <citation type="submission" date="2018-08" db="EMBL/GenBank/DDBJ databases">
        <title>Isolation, diversity and antifungal activity of Actinobacteria from cow dung.</title>
        <authorList>
            <person name="Ling L."/>
        </authorList>
    </citation>
    <scope>NUCLEOTIDE SEQUENCE [LARGE SCALE GENOMIC DNA]</scope>
    <source>
        <strain evidence="3 4">NEAU-LLE</strain>
    </source>
</reference>
<proteinExistence type="predicted"/>
<protein>
    <submittedName>
        <fullName evidence="3">Pilus assembly protein</fullName>
    </submittedName>
</protein>
<keyword evidence="1" id="KW-0812">Transmembrane</keyword>
<dbReference type="Proteomes" id="UP000262172">
    <property type="component" value="Unassembled WGS sequence"/>
</dbReference>
<dbReference type="Pfam" id="PF07811">
    <property type="entry name" value="TadE"/>
    <property type="match status" value="1"/>
</dbReference>